<keyword evidence="2" id="KW-1133">Transmembrane helix</keyword>
<dbReference type="PANTHER" id="PTHR38687">
    <property type="entry name" value="CELL DIVISION PROTEIN DEDD-RELATED"/>
    <property type="match status" value="1"/>
</dbReference>
<dbReference type="Pfam" id="PF05036">
    <property type="entry name" value="SPOR"/>
    <property type="match status" value="1"/>
</dbReference>
<dbReference type="GO" id="GO:0030428">
    <property type="term" value="C:cell septum"/>
    <property type="evidence" value="ECO:0007669"/>
    <property type="project" value="TreeGrafter"/>
</dbReference>
<dbReference type="PROSITE" id="PS51724">
    <property type="entry name" value="SPOR"/>
    <property type="match status" value="1"/>
</dbReference>
<dbReference type="PANTHER" id="PTHR38687:SF1">
    <property type="entry name" value="CELL DIVISION PROTEIN DEDD"/>
    <property type="match status" value="1"/>
</dbReference>
<dbReference type="InterPro" id="IPR052521">
    <property type="entry name" value="Cell_div_SPOR-domain"/>
</dbReference>
<proteinExistence type="predicted"/>
<sequence length="298" mass="29774">MKRPPSAPPRSLRGGTFLGFILGLVTGLAVAVGVALFITKAPVPFVNRPNVKVGPDTPGAPPDPNKPFYGRDGGMPSATVAPPVAQSAPTQPAPTQPAPGQVAQPAAGQSAPQSSGQTPQAAAGQSAAARPAPAQPQGDRQFSFYDLMPGRKPGETPAAPTGAAAGQPQPAGSQPPGSTTGQTAARPAAGAAPTASAAPAAVPGAVAIPAPGTTAAPATAPETRYLLQAGAFRNEADADAMRARLALLGYDARVSPREGAGDPIYRVRIGPVLKLDDLNRMRQTLAQNGIDASVVRAP</sequence>
<protein>
    <submittedName>
        <fullName evidence="5">SPOR domain-containing protein</fullName>
    </submittedName>
</protein>
<dbReference type="RefSeq" id="WP_028311899.1">
    <property type="nucleotide sequence ID" value="NZ_AXWS01000014.1"/>
</dbReference>
<reference evidence="5" key="2">
    <citation type="journal article" date="2017" name="J. Bacteriol.">
        <title>The SPOR Domain, a Widely Conserved Peptidoglycan Binding Domain That Targets Proteins to the Site of Cell Division.</title>
        <authorList>
            <person name="Yahashiri A."/>
            <person name="Jorgenson M.A."/>
            <person name="Weiss D.S."/>
        </authorList>
    </citation>
    <scope>NUCLEOTIDE SEQUENCE</scope>
</reference>
<dbReference type="OrthoDB" id="7063246at2"/>
<keyword evidence="4" id="KW-1185">Reference proteome</keyword>
<dbReference type="Gene3D" id="3.30.70.1070">
    <property type="entry name" value="Sporulation related repeat"/>
    <property type="match status" value="1"/>
</dbReference>
<dbReference type="SUPFAM" id="SSF110997">
    <property type="entry name" value="Sporulation related repeat"/>
    <property type="match status" value="1"/>
</dbReference>
<name>A0A8B6X4U5_9BURK</name>
<dbReference type="AlphaFoldDB" id="A0A8B6X4U5"/>
<evidence type="ECO:0000313" key="4">
    <source>
        <dbReference type="Proteomes" id="UP000675920"/>
    </source>
</evidence>
<reference evidence="5" key="1">
    <citation type="journal article" date="2015" name="Proc. Natl. Acad. Sci. U.S.A.">
        <title>Bacterial SPOR domains are recruited to septal peptidoglycan by binding to glycan strands that lack stem peptides.</title>
        <authorList>
            <person name="Yahashiri A."/>
            <person name="Jorgenson M.A."/>
            <person name="Weiss D.S."/>
        </authorList>
    </citation>
    <scope>NUCLEOTIDE SEQUENCE</scope>
</reference>
<keyword evidence="2" id="KW-0472">Membrane</keyword>
<dbReference type="InterPro" id="IPR007730">
    <property type="entry name" value="SPOR-like_dom"/>
</dbReference>
<dbReference type="Proteomes" id="UP000675920">
    <property type="component" value="Unplaced"/>
</dbReference>
<evidence type="ECO:0000256" key="2">
    <source>
        <dbReference type="SAM" id="Phobius"/>
    </source>
</evidence>
<dbReference type="GO" id="GO:0032506">
    <property type="term" value="P:cytokinetic process"/>
    <property type="evidence" value="ECO:0007669"/>
    <property type="project" value="TreeGrafter"/>
</dbReference>
<accession>A0A8B6X4U5</accession>
<organism evidence="4 5">
    <name type="scientific">Derxia gummosa DSM 723</name>
    <dbReference type="NCBI Taxonomy" id="1121388"/>
    <lineage>
        <taxon>Bacteria</taxon>
        <taxon>Pseudomonadati</taxon>
        <taxon>Pseudomonadota</taxon>
        <taxon>Betaproteobacteria</taxon>
        <taxon>Burkholderiales</taxon>
        <taxon>Alcaligenaceae</taxon>
        <taxon>Derxia</taxon>
    </lineage>
</organism>
<evidence type="ECO:0000256" key="1">
    <source>
        <dbReference type="SAM" id="MobiDB-lite"/>
    </source>
</evidence>
<feature type="transmembrane region" description="Helical" evidence="2">
    <location>
        <begin position="12"/>
        <end position="38"/>
    </location>
</feature>
<feature type="compositionally biased region" description="Low complexity" evidence="1">
    <location>
        <begin position="156"/>
        <end position="196"/>
    </location>
</feature>
<dbReference type="GO" id="GO:0042834">
    <property type="term" value="F:peptidoglycan binding"/>
    <property type="evidence" value="ECO:0007669"/>
    <property type="project" value="InterPro"/>
</dbReference>
<feature type="compositionally biased region" description="Low complexity" evidence="1">
    <location>
        <begin position="98"/>
        <end position="137"/>
    </location>
</feature>
<feature type="compositionally biased region" description="Low complexity" evidence="1">
    <location>
        <begin position="76"/>
        <end position="90"/>
    </location>
</feature>
<feature type="domain" description="SPOR" evidence="3">
    <location>
        <begin position="219"/>
        <end position="298"/>
    </location>
</feature>
<feature type="region of interest" description="Disordered" evidence="1">
    <location>
        <begin position="46"/>
        <end position="196"/>
    </location>
</feature>
<dbReference type="GO" id="GO:0032153">
    <property type="term" value="C:cell division site"/>
    <property type="evidence" value="ECO:0007669"/>
    <property type="project" value="TreeGrafter"/>
</dbReference>
<evidence type="ECO:0000313" key="5">
    <source>
        <dbReference type="RefSeq" id="WP_028311899.1"/>
    </source>
</evidence>
<reference evidence="5" key="3">
    <citation type="submission" date="2025-08" db="UniProtKB">
        <authorList>
            <consortium name="RefSeq"/>
        </authorList>
    </citation>
    <scope>IDENTIFICATION</scope>
</reference>
<keyword evidence="2" id="KW-0812">Transmembrane</keyword>
<dbReference type="InterPro" id="IPR036680">
    <property type="entry name" value="SPOR-like_sf"/>
</dbReference>
<evidence type="ECO:0000259" key="3">
    <source>
        <dbReference type="PROSITE" id="PS51724"/>
    </source>
</evidence>